<dbReference type="OrthoDB" id="1735038at2759"/>
<accession>A0A6G0TJT4</accession>
<sequence>MSLIFCLLWCCLWWGSSAEFSSFTSLVGLGAPTSAFIRARSIKMSLNQFNVEDSWIEQKLDHFNPNDKRTWKQRYHMNSEHYKKGGPIFLLIGGEEQILLRWMSDGAMIEYAKIFNALCFQLEHRYYGNSRPTDNLNTTNLVYLTTRQALADLEVFIKSKTKKNLRNAKWVVFGGSYPGSLAAWSRMKFPHLVHAAVSSSSIINTKIDNKEYFKVAQKALSVYNPKCSAHIRKATEMISDLLKTENGTKYIEQNFKTCNHININVKKDIRQLFQQLAVSFSAVIQYNRDNRYYENINQSFITIITLCDIMLNRTLGNPLDRYIVVHKILRYATNRRCSSYSYQSSLKSNAEISWNKGYVASGDRQWFYQLCTELGNFITSHKNNHLFGDNIPLEFFTDLCADVFGESFNLDALKKAVEKTSIMYHDLKSKTSRIVYLHGSIDPWNGLGLTKLKANNSVSIFIEGVSHCADVYPSTSSDPPQLSKARETVVTYLKKWLEENGP</sequence>
<evidence type="ECO:0000256" key="1">
    <source>
        <dbReference type="ARBA" id="ARBA00011079"/>
    </source>
</evidence>
<comment type="caution">
    <text evidence="7">The sequence shown here is derived from an EMBL/GenBank/DDBJ whole genome shotgun (WGS) entry which is preliminary data.</text>
</comment>
<reference evidence="7 8" key="1">
    <citation type="submission" date="2019-08" db="EMBL/GenBank/DDBJ databases">
        <title>The genome of the soybean aphid Biotype 1, its phylome, world population structure and adaptation to the North American continent.</title>
        <authorList>
            <person name="Giordano R."/>
            <person name="Donthu R.K."/>
            <person name="Hernandez A.G."/>
            <person name="Wright C.L."/>
            <person name="Zimin A.V."/>
        </authorList>
    </citation>
    <scope>NUCLEOTIDE SEQUENCE [LARGE SCALE GENOMIC DNA]</scope>
    <source>
        <tissue evidence="7">Whole aphids</tissue>
    </source>
</reference>
<comment type="similarity">
    <text evidence="1">Belongs to the peptidase S28 family.</text>
</comment>
<evidence type="ECO:0000313" key="8">
    <source>
        <dbReference type="Proteomes" id="UP000475862"/>
    </source>
</evidence>
<dbReference type="SUPFAM" id="SSF53474">
    <property type="entry name" value="alpha/beta-Hydrolases"/>
    <property type="match status" value="1"/>
</dbReference>
<name>A0A6G0TJT4_APHGL</name>
<feature type="signal peptide" evidence="6">
    <location>
        <begin position="1"/>
        <end position="18"/>
    </location>
</feature>
<keyword evidence="4" id="KW-0378">Hydrolase</keyword>
<dbReference type="FunFam" id="1.20.120.980:FF:000003">
    <property type="entry name" value="Serine protease 16"/>
    <property type="match status" value="1"/>
</dbReference>
<evidence type="ECO:0008006" key="9">
    <source>
        <dbReference type="Google" id="ProtNLM"/>
    </source>
</evidence>
<dbReference type="GO" id="GO:0006508">
    <property type="term" value="P:proteolysis"/>
    <property type="evidence" value="ECO:0007669"/>
    <property type="project" value="UniProtKB-KW"/>
</dbReference>
<keyword evidence="8" id="KW-1185">Reference proteome</keyword>
<evidence type="ECO:0000256" key="6">
    <source>
        <dbReference type="SAM" id="SignalP"/>
    </source>
</evidence>
<keyword evidence="5" id="KW-0325">Glycoprotein</keyword>
<dbReference type="PANTHER" id="PTHR11010">
    <property type="entry name" value="PROTEASE S28 PRO-X CARBOXYPEPTIDASE-RELATED"/>
    <property type="match status" value="1"/>
</dbReference>
<dbReference type="EMBL" id="VYZN01000031">
    <property type="protein sequence ID" value="KAE9533786.1"/>
    <property type="molecule type" value="Genomic_DNA"/>
</dbReference>
<dbReference type="PANTHER" id="PTHR11010:SF117">
    <property type="entry name" value="SERINE PROTEASE 16"/>
    <property type="match status" value="1"/>
</dbReference>
<evidence type="ECO:0000313" key="7">
    <source>
        <dbReference type="EMBL" id="KAE9533786.1"/>
    </source>
</evidence>
<dbReference type="Gene3D" id="1.20.120.980">
    <property type="entry name" value="Serine carboxypeptidase S28, SKS domain"/>
    <property type="match status" value="1"/>
</dbReference>
<protein>
    <recommendedName>
        <fullName evidence="9">Serine protease K12H4.7</fullName>
    </recommendedName>
</protein>
<evidence type="ECO:0000256" key="4">
    <source>
        <dbReference type="ARBA" id="ARBA00022801"/>
    </source>
</evidence>
<evidence type="ECO:0000256" key="3">
    <source>
        <dbReference type="ARBA" id="ARBA00022729"/>
    </source>
</evidence>
<evidence type="ECO:0000256" key="5">
    <source>
        <dbReference type="ARBA" id="ARBA00023180"/>
    </source>
</evidence>
<dbReference type="InterPro" id="IPR029058">
    <property type="entry name" value="AB_hydrolase_fold"/>
</dbReference>
<dbReference type="Pfam" id="PF05577">
    <property type="entry name" value="Peptidase_S28"/>
    <property type="match status" value="1"/>
</dbReference>
<dbReference type="AlphaFoldDB" id="A0A6G0TJT4"/>
<feature type="chain" id="PRO_5026321011" description="Serine protease K12H4.7" evidence="6">
    <location>
        <begin position="19"/>
        <end position="502"/>
    </location>
</feature>
<dbReference type="Proteomes" id="UP000475862">
    <property type="component" value="Unassembled WGS sequence"/>
</dbReference>
<dbReference type="GO" id="GO:0070008">
    <property type="term" value="F:serine-type exopeptidase activity"/>
    <property type="evidence" value="ECO:0007669"/>
    <property type="project" value="InterPro"/>
</dbReference>
<keyword evidence="2" id="KW-0645">Protease</keyword>
<proteinExistence type="inferred from homology"/>
<organism evidence="7 8">
    <name type="scientific">Aphis glycines</name>
    <name type="common">Soybean aphid</name>
    <dbReference type="NCBI Taxonomy" id="307491"/>
    <lineage>
        <taxon>Eukaryota</taxon>
        <taxon>Metazoa</taxon>
        <taxon>Ecdysozoa</taxon>
        <taxon>Arthropoda</taxon>
        <taxon>Hexapoda</taxon>
        <taxon>Insecta</taxon>
        <taxon>Pterygota</taxon>
        <taxon>Neoptera</taxon>
        <taxon>Paraneoptera</taxon>
        <taxon>Hemiptera</taxon>
        <taxon>Sternorrhyncha</taxon>
        <taxon>Aphidomorpha</taxon>
        <taxon>Aphidoidea</taxon>
        <taxon>Aphididae</taxon>
        <taxon>Aphidini</taxon>
        <taxon>Aphis</taxon>
        <taxon>Aphis</taxon>
    </lineage>
</organism>
<dbReference type="InterPro" id="IPR008758">
    <property type="entry name" value="Peptidase_S28"/>
</dbReference>
<dbReference type="InterPro" id="IPR042269">
    <property type="entry name" value="Ser_carbopepase_S28_SKS"/>
</dbReference>
<dbReference type="Gene3D" id="3.40.50.1820">
    <property type="entry name" value="alpha/beta hydrolase"/>
    <property type="match status" value="1"/>
</dbReference>
<dbReference type="GO" id="GO:0008239">
    <property type="term" value="F:dipeptidyl-peptidase activity"/>
    <property type="evidence" value="ECO:0007669"/>
    <property type="project" value="TreeGrafter"/>
</dbReference>
<gene>
    <name evidence="7" type="ORF">AGLY_008865</name>
</gene>
<evidence type="ECO:0000256" key="2">
    <source>
        <dbReference type="ARBA" id="ARBA00022670"/>
    </source>
</evidence>
<keyword evidence="3 6" id="KW-0732">Signal</keyword>